<evidence type="ECO:0000313" key="2">
    <source>
        <dbReference type="EMBL" id="QHU22599.1"/>
    </source>
</evidence>
<feature type="transmembrane region" description="Helical" evidence="1">
    <location>
        <begin position="43"/>
        <end position="61"/>
    </location>
</feature>
<sequence>MENHHHTCDKNCESGCCDYVDEEAYNEDAYDDYDYGTADKWRYSIYSALVFLLISNPYTYILVNKLLGNFVKISSSNGCPTMAGLFIHAVVFAVIIRVMMELDI</sequence>
<reference evidence="2" key="1">
    <citation type="journal article" date="2020" name="Nature">
        <title>Giant virus diversity and host interactions through global metagenomics.</title>
        <authorList>
            <person name="Schulz F."/>
            <person name="Roux S."/>
            <person name="Paez-Espino D."/>
            <person name="Jungbluth S."/>
            <person name="Walsh D.A."/>
            <person name="Denef V.J."/>
            <person name="McMahon K.D."/>
            <person name="Konstantinidis K.T."/>
            <person name="Eloe-Fadrosh E.A."/>
            <person name="Kyrpides N.C."/>
            <person name="Woyke T."/>
        </authorList>
    </citation>
    <scope>NUCLEOTIDE SEQUENCE</scope>
    <source>
        <strain evidence="2">GVMAG-S-ERX555907-102</strain>
    </source>
</reference>
<keyword evidence="1" id="KW-0472">Membrane</keyword>
<dbReference type="AlphaFoldDB" id="A0A6C0KYC5"/>
<name>A0A6C0KYC5_9ZZZZ</name>
<organism evidence="2">
    <name type="scientific">viral metagenome</name>
    <dbReference type="NCBI Taxonomy" id="1070528"/>
    <lineage>
        <taxon>unclassified sequences</taxon>
        <taxon>metagenomes</taxon>
        <taxon>organismal metagenomes</taxon>
    </lineage>
</organism>
<protein>
    <submittedName>
        <fullName evidence="2">Uncharacterized protein</fullName>
    </submittedName>
</protein>
<dbReference type="EMBL" id="MN741012">
    <property type="protein sequence ID" value="QHU22599.1"/>
    <property type="molecule type" value="Genomic_DNA"/>
</dbReference>
<evidence type="ECO:0000256" key="1">
    <source>
        <dbReference type="SAM" id="Phobius"/>
    </source>
</evidence>
<proteinExistence type="predicted"/>
<accession>A0A6C0KYC5</accession>
<feature type="transmembrane region" description="Helical" evidence="1">
    <location>
        <begin position="81"/>
        <end position="100"/>
    </location>
</feature>
<keyword evidence="1" id="KW-1133">Transmembrane helix</keyword>
<keyword evidence="1" id="KW-0812">Transmembrane</keyword>